<evidence type="ECO:0000313" key="3">
    <source>
        <dbReference type="RefSeq" id="XP_039242952.1"/>
    </source>
</evidence>
<dbReference type="AlphaFoldDB" id="A0A7R5L0U9"/>
<feature type="region of interest" description="Disordered" evidence="1">
    <location>
        <begin position="274"/>
        <end position="443"/>
    </location>
</feature>
<feature type="compositionally biased region" description="Basic residues" evidence="1">
    <location>
        <begin position="304"/>
        <end position="318"/>
    </location>
</feature>
<feature type="compositionally biased region" description="Polar residues" evidence="1">
    <location>
        <begin position="340"/>
        <end position="354"/>
    </location>
</feature>
<keyword evidence="2" id="KW-1185">Reference proteome</keyword>
<evidence type="ECO:0000256" key="1">
    <source>
        <dbReference type="SAM" id="MobiDB-lite"/>
    </source>
</evidence>
<evidence type="ECO:0000313" key="2">
    <source>
        <dbReference type="Proteomes" id="UP000504627"/>
    </source>
</evidence>
<protein>
    <submittedName>
        <fullName evidence="3">Cell surface glycoprotein 1-like isoform X1</fullName>
    </submittedName>
    <submittedName>
        <fullName evidence="4">Cell surface glycoprotein 1-like isoform X2</fullName>
    </submittedName>
</protein>
<dbReference type="RefSeq" id="XP_039242952.1">
    <property type="nucleotide sequence ID" value="XM_039387018.1"/>
</dbReference>
<gene>
    <name evidence="3 4" type="primary">LOC113995367</name>
</gene>
<feature type="compositionally biased region" description="Low complexity" evidence="1">
    <location>
        <begin position="38"/>
        <end position="48"/>
    </location>
</feature>
<evidence type="ECO:0000313" key="4">
    <source>
        <dbReference type="RefSeq" id="XP_039242953.1"/>
    </source>
</evidence>
<feature type="region of interest" description="Disordered" evidence="1">
    <location>
        <begin position="31"/>
        <end position="247"/>
    </location>
</feature>
<feature type="compositionally biased region" description="Polar residues" evidence="1">
    <location>
        <begin position="101"/>
        <end position="114"/>
    </location>
</feature>
<organism evidence="2 3">
    <name type="scientific">Pipra filicauda</name>
    <name type="common">Wire-tailed manakin</name>
    <dbReference type="NCBI Taxonomy" id="649802"/>
    <lineage>
        <taxon>Eukaryota</taxon>
        <taxon>Metazoa</taxon>
        <taxon>Chordata</taxon>
        <taxon>Craniata</taxon>
        <taxon>Vertebrata</taxon>
        <taxon>Euteleostomi</taxon>
        <taxon>Archelosauria</taxon>
        <taxon>Archosauria</taxon>
        <taxon>Dinosauria</taxon>
        <taxon>Saurischia</taxon>
        <taxon>Theropoda</taxon>
        <taxon>Coelurosauria</taxon>
        <taxon>Aves</taxon>
        <taxon>Neognathae</taxon>
        <taxon>Neoaves</taxon>
        <taxon>Telluraves</taxon>
        <taxon>Australaves</taxon>
        <taxon>Passeriformes</taxon>
        <taxon>Pipridae</taxon>
        <taxon>Pipra</taxon>
    </lineage>
</organism>
<accession>A0A7R5L0U9</accession>
<name>A0A7R5L0U9_9PASS</name>
<dbReference type="Proteomes" id="UP000504627">
    <property type="component" value="Unplaced"/>
</dbReference>
<dbReference type="RefSeq" id="XP_039242953.1">
    <property type="nucleotide sequence ID" value="XM_039387019.1"/>
</dbReference>
<dbReference type="GeneID" id="113995367"/>
<proteinExistence type="predicted"/>
<reference evidence="3 4" key="1">
    <citation type="submission" date="2025-04" db="UniProtKB">
        <authorList>
            <consortium name="RefSeq"/>
        </authorList>
    </citation>
    <scope>IDENTIFICATION</scope>
    <source>
        <tissue evidence="3 4">Muscle</tissue>
    </source>
</reference>
<sequence length="443" mass="45008">MALSALWQRCVSWSSAIAQLLQPFVSRGTSCPTGSANLGQQPGQKQQPLPAPSAPPAGTRTQLPPPAPLASSQGIAPPSGNALGGARGCRKPLVPVPPVRDTQQGPTSSANPSGTPLGRGSPPDTSVPMDLDTTPALDISLGSDVPMDDDSPSGCDLSLASDVTMDEDSPSGRDLSLASDVTMDEDSPSGRDLSLASDVTMDEDSPSGRDLSLASDVTMDEDSPSGRDLSLATDVPMDGGSPSGSDHLVSCDISVSSDVPMDEDTFPRADISLPSHSTASHPGPLHGQAIGAHGVTPASDTGLRRKVLLKGTRSHLHRSQGAVGTSRDDRSSVPVPTDHAGTSGTSPRPKNTSLCPPKKMPPTDCSVPKPSRAVLSTGHCNAGGIKPQDPQQGAGTGLPPPQSSVSPRNSALERRGTKRKRGSGPSTGSKCKAPAARAGAGSC</sequence>